<organism evidence="2 3">
    <name type="scientific">Sistotremastrum niveocremeum HHB9708</name>
    <dbReference type="NCBI Taxonomy" id="1314777"/>
    <lineage>
        <taxon>Eukaryota</taxon>
        <taxon>Fungi</taxon>
        <taxon>Dikarya</taxon>
        <taxon>Basidiomycota</taxon>
        <taxon>Agaricomycotina</taxon>
        <taxon>Agaricomycetes</taxon>
        <taxon>Sistotremastrales</taxon>
        <taxon>Sistotremastraceae</taxon>
        <taxon>Sertulicium</taxon>
        <taxon>Sertulicium niveocremeum</taxon>
    </lineage>
</organism>
<feature type="region of interest" description="Disordered" evidence="1">
    <location>
        <begin position="1"/>
        <end position="21"/>
    </location>
</feature>
<dbReference type="AlphaFoldDB" id="A0A164V6Z4"/>
<evidence type="ECO:0000313" key="3">
    <source>
        <dbReference type="Proteomes" id="UP000076722"/>
    </source>
</evidence>
<protein>
    <submittedName>
        <fullName evidence="2">Uncharacterized protein</fullName>
    </submittedName>
</protein>
<accession>A0A164V6Z4</accession>
<keyword evidence="3" id="KW-1185">Reference proteome</keyword>
<name>A0A164V6Z4_9AGAM</name>
<dbReference type="Proteomes" id="UP000076722">
    <property type="component" value="Unassembled WGS sequence"/>
</dbReference>
<proteinExistence type="predicted"/>
<reference evidence="2 3" key="1">
    <citation type="journal article" date="2016" name="Mol. Biol. Evol.">
        <title>Comparative Genomics of Early-Diverging Mushroom-Forming Fungi Provides Insights into the Origins of Lignocellulose Decay Capabilities.</title>
        <authorList>
            <person name="Nagy L.G."/>
            <person name="Riley R."/>
            <person name="Tritt A."/>
            <person name="Adam C."/>
            <person name="Daum C."/>
            <person name="Floudas D."/>
            <person name="Sun H."/>
            <person name="Yadav J.S."/>
            <person name="Pangilinan J."/>
            <person name="Larsson K.H."/>
            <person name="Matsuura K."/>
            <person name="Barry K."/>
            <person name="Labutti K."/>
            <person name="Kuo R."/>
            <person name="Ohm R.A."/>
            <person name="Bhattacharya S.S."/>
            <person name="Shirouzu T."/>
            <person name="Yoshinaga Y."/>
            <person name="Martin F.M."/>
            <person name="Grigoriev I.V."/>
            <person name="Hibbett D.S."/>
        </authorList>
    </citation>
    <scope>NUCLEOTIDE SEQUENCE [LARGE SCALE GENOMIC DNA]</scope>
    <source>
        <strain evidence="2 3">HHB9708</strain>
    </source>
</reference>
<sequence>MAWHDRNKPHQTRTKLTSLAGWRRRSIEEPVSLTVTSNSSSVKSSSRQDCLSGRVKEQGKHMNQESGILRVDVKDQDSTEREASFWDRSTLLSGKTRDIDRNRNRNRNENGNYIIIESNRIESNRIGFKTQITCTQFSGYEGERLLELLNDAETRCEEENRRMSEVK</sequence>
<evidence type="ECO:0000256" key="1">
    <source>
        <dbReference type="SAM" id="MobiDB-lite"/>
    </source>
</evidence>
<gene>
    <name evidence="2" type="ORF">SISNIDRAFT_506627</name>
</gene>
<dbReference type="EMBL" id="KV419406">
    <property type="protein sequence ID" value="KZS93874.1"/>
    <property type="molecule type" value="Genomic_DNA"/>
</dbReference>
<evidence type="ECO:0000313" key="2">
    <source>
        <dbReference type="EMBL" id="KZS93874.1"/>
    </source>
</evidence>